<name>A0A8S5SPZ4_9CAUD</name>
<sequence>MWGESPLSAEYTETDWSFLLDTAYMHALYWKGDFRVASELRLRVAKFGATPEDRARLRIQFAVADNLEDDADTADGDAAPVSARARRRQKKLRAM</sequence>
<dbReference type="InterPro" id="IPR057972">
    <property type="entry name" value="Terminase_7"/>
</dbReference>
<dbReference type="EMBL" id="BK032646">
    <property type="protein sequence ID" value="DAF53073.1"/>
    <property type="molecule type" value="Genomic_DNA"/>
</dbReference>
<proteinExistence type="predicted"/>
<accession>A0A8S5SPZ4</accession>
<organism evidence="1">
    <name type="scientific">Siphoviridae sp. ctJyX12</name>
    <dbReference type="NCBI Taxonomy" id="2827840"/>
    <lineage>
        <taxon>Viruses</taxon>
        <taxon>Duplodnaviria</taxon>
        <taxon>Heunggongvirae</taxon>
        <taxon>Uroviricota</taxon>
        <taxon>Caudoviricetes</taxon>
    </lineage>
</organism>
<reference evidence="1" key="1">
    <citation type="journal article" date="2021" name="Proc. Natl. Acad. Sci. U.S.A.">
        <title>A Catalog of Tens of Thousands of Viruses from Human Metagenomes Reveals Hidden Associations with Chronic Diseases.</title>
        <authorList>
            <person name="Tisza M.J."/>
            <person name="Buck C.B."/>
        </authorList>
    </citation>
    <scope>NUCLEOTIDE SEQUENCE</scope>
    <source>
        <strain evidence="1">CtJyX12</strain>
    </source>
</reference>
<dbReference type="Pfam" id="PF25673">
    <property type="entry name" value="Terminase_7"/>
    <property type="match status" value="1"/>
</dbReference>
<evidence type="ECO:0000313" key="1">
    <source>
        <dbReference type="EMBL" id="DAF53073.1"/>
    </source>
</evidence>
<protein>
    <submittedName>
        <fullName evidence="1">Uncharacterized protein</fullName>
    </submittedName>
</protein>